<organism evidence="3 4">
    <name type="scientific">Methylorubrum populi</name>
    <dbReference type="NCBI Taxonomy" id="223967"/>
    <lineage>
        <taxon>Bacteria</taxon>
        <taxon>Pseudomonadati</taxon>
        <taxon>Pseudomonadota</taxon>
        <taxon>Alphaproteobacteria</taxon>
        <taxon>Hyphomicrobiales</taxon>
        <taxon>Methylobacteriaceae</taxon>
        <taxon>Methylorubrum</taxon>
    </lineage>
</organism>
<evidence type="ECO:0000256" key="2">
    <source>
        <dbReference type="SAM" id="SignalP"/>
    </source>
</evidence>
<gene>
    <name evidence="3" type="ORF">K8W01_20690</name>
</gene>
<dbReference type="Proteomes" id="UP000742631">
    <property type="component" value="Unassembled WGS sequence"/>
</dbReference>
<feature type="signal peptide" evidence="2">
    <location>
        <begin position="1"/>
        <end position="22"/>
    </location>
</feature>
<reference evidence="3" key="2">
    <citation type="submission" date="2021-09" db="EMBL/GenBank/DDBJ databases">
        <authorList>
            <person name="Gilroy R."/>
        </authorList>
    </citation>
    <scope>NUCLEOTIDE SEQUENCE</scope>
    <source>
        <strain evidence="3">316</strain>
    </source>
</reference>
<comment type="caution">
    <text evidence="3">The sequence shown here is derived from an EMBL/GenBank/DDBJ whole genome shotgun (WGS) entry which is preliminary data.</text>
</comment>
<evidence type="ECO:0000313" key="4">
    <source>
        <dbReference type="Proteomes" id="UP000742631"/>
    </source>
</evidence>
<dbReference type="EMBL" id="DYYG01000064">
    <property type="protein sequence ID" value="HJE26073.1"/>
    <property type="molecule type" value="Genomic_DNA"/>
</dbReference>
<evidence type="ECO:0000256" key="1">
    <source>
        <dbReference type="SAM" id="MobiDB-lite"/>
    </source>
</evidence>
<protein>
    <submittedName>
        <fullName evidence="3">Uncharacterized protein</fullName>
    </submittedName>
</protein>
<feature type="compositionally biased region" description="Polar residues" evidence="1">
    <location>
        <begin position="66"/>
        <end position="75"/>
    </location>
</feature>
<keyword evidence="2" id="KW-0732">Signal</keyword>
<name>A0A921E5Z6_9HYPH</name>
<accession>A0A921E5Z6</accession>
<evidence type="ECO:0000313" key="3">
    <source>
        <dbReference type="EMBL" id="HJE26073.1"/>
    </source>
</evidence>
<feature type="region of interest" description="Disordered" evidence="1">
    <location>
        <begin position="24"/>
        <end position="83"/>
    </location>
</feature>
<reference evidence="3" key="1">
    <citation type="journal article" date="2021" name="PeerJ">
        <title>Extensive microbial diversity within the chicken gut microbiome revealed by metagenomics and culture.</title>
        <authorList>
            <person name="Gilroy R."/>
            <person name="Ravi A."/>
            <person name="Getino M."/>
            <person name="Pursley I."/>
            <person name="Horton D.L."/>
            <person name="Alikhan N.F."/>
            <person name="Baker D."/>
            <person name="Gharbi K."/>
            <person name="Hall N."/>
            <person name="Watson M."/>
            <person name="Adriaenssens E.M."/>
            <person name="Foster-Nyarko E."/>
            <person name="Jarju S."/>
            <person name="Secka A."/>
            <person name="Antonio M."/>
            <person name="Oren A."/>
            <person name="Chaudhuri R.R."/>
            <person name="La Ragione R."/>
            <person name="Hildebrand F."/>
            <person name="Pallen M.J."/>
        </authorList>
    </citation>
    <scope>NUCLEOTIDE SEQUENCE</scope>
    <source>
        <strain evidence="3">316</strain>
    </source>
</reference>
<sequence>MSSHIISGAALILVLTAGTALAQSSQRHSRAADGRAPTATGSIRGGIDGSFETAERAPSLFGPQRPVSSTFNPSTARARHYER</sequence>
<proteinExistence type="predicted"/>
<dbReference type="AlphaFoldDB" id="A0A921E5Z6"/>
<feature type="chain" id="PRO_5037632696" evidence="2">
    <location>
        <begin position="23"/>
        <end position="83"/>
    </location>
</feature>